<name>A0A167L4K2_CALVF</name>
<feature type="region of interest" description="Disordered" evidence="1">
    <location>
        <begin position="47"/>
        <end position="86"/>
    </location>
</feature>
<evidence type="ECO:0000256" key="1">
    <source>
        <dbReference type="SAM" id="MobiDB-lite"/>
    </source>
</evidence>
<feature type="compositionally biased region" description="Basic and acidic residues" evidence="1">
    <location>
        <begin position="309"/>
        <end position="318"/>
    </location>
</feature>
<gene>
    <name evidence="2" type="ORF">CALVIDRAFT_564739</name>
</gene>
<keyword evidence="3" id="KW-1185">Reference proteome</keyword>
<evidence type="ECO:0000313" key="3">
    <source>
        <dbReference type="Proteomes" id="UP000076738"/>
    </source>
</evidence>
<dbReference type="Proteomes" id="UP000076738">
    <property type="component" value="Unassembled WGS sequence"/>
</dbReference>
<proteinExistence type="predicted"/>
<dbReference type="AlphaFoldDB" id="A0A167L4K2"/>
<feature type="compositionally biased region" description="Acidic residues" evidence="1">
    <location>
        <begin position="52"/>
        <end position="62"/>
    </location>
</feature>
<accession>A0A167L4K2</accession>
<feature type="region of interest" description="Disordered" evidence="1">
    <location>
        <begin position="292"/>
        <end position="318"/>
    </location>
</feature>
<protein>
    <submittedName>
        <fullName evidence="2">Uncharacterized protein</fullName>
    </submittedName>
</protein>
<organism evidence="2 3">
    <name type="scientific">Calocera viscosa (strain TUFC12733)</name>
    <dbReference type="NCBI Taxonomy" id="1330018"/>
    <lineage>
        <taxon>Eukaryota</taxon>
        <taxon>Fungi</taxon>
        <taxon>Dikarya</taxon>
        <taxon>Basidiomycota</taxon>
        <taxon>Agaricomycotina</taxon>
        <taxon>Dacrymycetes</taxon>
        <taxon>Dacrymycetales</taxon>
        <taxon>Dacrymycetaceae</taxon>
        <taxon>Calocera</taxon>
    </lineage>
</organism>
<dbReference type="EMBL" id="KV417289">
    <property type="protein sequence ID" value="KZO95321.1"/>
    <property type="molecule type" value="Genomic_DNA"/>
</dbReference>
<reference evidence="2 3" key="1">
    <citation type="journal article" date="2016" name="Mol. Biol. Evol.">
        <title>Comparative Genomics of Early-Diverging Mushroom-Forming Fungi Provides Insights into the Origins of Lignocellulose Decay Capabilities.</title>
        <authorList>
            <person name="Nagy L.G."/>
            <person name="Riley R."/>
            <person name="Tritt A."/>
            <person name="Adam C."/>
            <person name="Daum C."/>
            <person name="Floudas D."/>
            <person name="Sun H."/>
            <person name="Yadav J.S."/>
            <person name="Pangilinan J."/>
            <person name="Larsson K.H."/>
            <person name="Matsuura K."/>
            <person name="Barry K."/>
            <person name="Labutti K."/>
            <person name="Kuo R."/>
            <person name="Ohm R.A."/>
            <person name="Bhattacharya S.S."/>
            <person name="Shirouzu T."/>
            <person name="Yoshinaga Y."/>
            <person name="Martin F.M."/>
            <person name="Grigoriev I.V."/>
            <person name="Hibbett D.S."/>
        </authorList>
    </citation>
    <scope>NUCLEOTIDE SEQUENCE [LARGE SCALE GENOMIC DNA]</scope>
    <source>
        <strain evidence="2 3">TUFC12733</strain>
    </source>
</reference>
<evidence type="ECO:0000313" key="2">
    <source>
        <dbReference type="EMBL" id="KZO95321.1"/>
    </source>
</evidence>
<sequence length="318" mass="35203">MASLIRLLHPARRALPRALTTASIVILRPAAVVSPVGRRYFSQTLSAKAEEKEEGEEDEEVAELTSEGITFEEDSDTSSPPRKPEPTPAIISALEVISRITPTPGDITAPSNPQLAYLRLLVEYGAPNPEELHENITRQEASAWIDRATPVTQVPATPGQWRRARWLINFGYAPEEKLRKGMRSVEMKAWLDAGAKKMKEKDEARRANPVLRAKPASEKQLRRAAYLAELSEPPIPLPWGEGAPTRGEAGDFIQRRGEELKSEGKLWLAGAPLPEQRDDPPSGRLVNAAKRLGIDPGRKTRGQLSDEVSEIKRVKERA</sequence>